<accession>A0A934J4Z0</accession>
<feature type="domain" description="YetF C-terminal" evidence="8">
    <location>
        <begin position="80"/>
        <end position="215"/>
    </location>
</feature>
<evidence type="ECO:0000313" key="9">
    <source>
        <dbReference type="EMBL" id="MBJ6362955.1"/>
    </source>
</evidence>
<evidence type="ECO:0000256" key="3">
    <source>
        <dbReference type="ARBA" id="ARBA00022475"/>
    </source>
</evidence>
<comment type="similarity">
    <text evidence="2">Belongs to the UPF0702 family.</text>
</comment>
<keyword evidence="4 7" id="KW-0812">Transmembrane</keyword>
<keyword evidence="10" id="KW-1185">Reference proteome</keyword>
<evidence type="ECO:0000256" key="7">
    <source>
        <dbReference type="SAM" id="Phobius"/>
    </source>
</evidence>
<proteinExistence type="inferred from homology"/>
<comment type="subcellular location">
    <subcellularLocation>
        <location evidence="1">Cell membrane</location>
        <topology evidence="1">Multi-pass membrane protein</topology>
    </subcellularLocation>
</comment>
<feature type="transmembrane region" description="Helical" evidence="7">
    <location>
        <begin position="32"/>
        <end position="51"/>
    </location>
</feature>
<name>A0A934J4Z0_9BACL</name>
<feature type="transmembrane region" description="Helical" evidence="7">
    <location>
        <begin position="6"/>
        <end position="25"/>
    </location>
</feature>
<dbReference type="PANTHER" id="PTHR34582">
    <property type="entry name" value="UPF0702 TRANSMEMBRANE PROTEIN YCAP"/>
    <property type="match status" value="1"/>
</dbReference>
<keyword evidence="3" id="KW-1003">Cell membrane</keyword>
<evidence type="ECO:0000256" key="2">
    <source>
        <dbReference type="ARBA" id="ARBA00006448"/>
    </source>
</evidence>
<dbReference type="EMBL" id="JAELUP010000103">
    <property type="protein sequence ID" value="MBJ6362955.1"/>
    <property type="molecule type" value="Genomic_DNA"/>
</dbReference>
<evidence type="ECO:0000313" key="10">
    <source>
        <dbReference type="Proteomes" id="UP000640274"/>
    </source>
</evidence>
<feature type="transmembrane region" description="Helical" evidence="7">
    <location>
        <begin position="63"/>
        <end position="80"/>
    </location>
</feature>
<dbReference type="RefSeq" id="WP_199020551.1">
    <property type="nucleotide sequence ID" value="NZ_JAELUP010000103.1"/>
</dbReference>
<keyword evidence="5 7" id="KW-1133">Transmembrane helix</keyword>
<dbReference type="Gene3D" id="3.30.240.20">
    <property type="entry name" value="bsu07140 like domains"/>
    <property type="match status" value="2"/>
</dbReference>
<sequence length="231" mass="27022">MEYMVIILRTILIYFVVYAVLRLMGKREIGKLTVFDLVISIMIAEIAVIVIEDTKRPLAEELLPIAVLMILQIGIAWMIMKSRKMRLLFDGKPSILIENGKLNRDEMKKQRYNFDDLLVQLREKDMVRLADVEFAILETSGKLSVIKKEQGQYLAKTDFQFPPNYRFEDLPVPLIMDGEVQEENLQKLNRSWFWLKNELKKHQVADTKSVFLCTIDHKGRLYVDTGGQRLR</sequence>
<comment type="caution">
    <text evidence="9">The sequence shown here is derived from an EMBL/GenBank/DDBJ whole genome shotgun (WGS) entry which is preliminary data.</text>
</comment>
<evidence type="ECO:0000256" key="5">
    <source>
        <dbReference type="ARBA" id="ARBA00022989"/>
    </source>
</evidence>
<dbReference type="AlphaFoldDB" id="A0A934J4Z0"/>
<dbReference type="Proteomes" id="UP000640274">
    <property type="component" value="Unassembled WGS sequence"/>
</dbReference>
<organism evidence="9 10">
    <name type="scientific">Paenibacillus roseus</name>
    <dbReference type="NCBI Taxonomy" id="2798579"/>
    <lineage>
        <taxon>Bacteria</taxon>
        <taxon>Bacillati</taxon>
        <taxon>Bacillota</taxon>
        <taxon>Bacilli</taxon>
        <taxon>Bacillales</taxon>
        <taxon>Paenibacillaceae</taxon>
        <taxon>Paenibacillus</taxon>
    </lineage>
</organism>
<gene>
    <name evidence="9" type="ORF">JFN88_17275</name>
</gene>
<evidence type="ECO:0000259" key="8">
    <source>
        <dbReference type="Pfam" id="PF04239"/>
    </source>
</evidence>
<reference evidence="9" key="1">
    <citation type="submission" date="2020-12" db="EMBL/GenBank/DDBJ databases">
        <authorList>
            <person name="Huq M.A."/>
        </authorList>
    </citation>
    <scope>NUCLEOTIDE SEQUENCE</scope>
    <source>
        <strain evidence="9">MAHUQ-46</strain>
    </source>
</reference>
<evidence type="ECO:0000256" key="1">
    <source>
        <dbReference type="ARBA" id="ARBA00004651"/>
    </source>
</evidence>
<protein>
    <submittedName>
        <fullName evidence="9">DUF421 domain-containing protein</fullName>
    </submittedName>
</protein>
<evidence type="ECO:0000256" key="6">
    <source>
        <dbReference type="ARBA" id="ARBA00023136"/>
    </source>
</evidence>
<dbReference type="InterPro" id="IPR007353">
    <property type="entry name" value="DUF421"/>
</dbReference>
<dbReference type="InterPro" id="IPR023090">
    <property type="entry name" value="UPF0702_alpha/beta_dom_sf"/>
</dbReference>
<dbReference type="PANTHER" id="PTHR34582:SF6">
    <property type="entry name" value="UPF0702 TRANSMEMBRANE PROTEIN YCAP"/>
    <property type="match status" value="1"/>
</dbReference>
<keyword evidence="6 7" id="KW-0472">Membrane</keyword>
<evidence type="ECO:0000256" key="4">
    <source>
        <dbReference type="ARBA" id="ARBA00022692"/>
    </source>
</evidence>
<dbReference type="GO" id="GO:0005886">
    <property type="term" value="C:plasma membrane"/>
    <property type="evidence" value="ECO:0007669"/>
    <property type="project" value="UniProtKB-SubCell"/>
</dbReference>
<dbReference type="Pfam" id="PF04239">
    <property type="entry name" value="DUF421"/>
    <property type="match status" value="1"/>
</dbReference>